<gene>
    <name evidence="1" type="ORF">QU24_23695</name>
</gene>
<dbReference type="Proteomes" id="UP000030853">
    <property type="component" value="Unassembled WGS sequence"/>
</dbReference>
<comment type="caution">
    <text evidence="1">The sequence shown here is derived from an EMBL/GenBank/DDBJ whole genome shotgun (WGS) entry which is preliminary data.</text>
</comment>
<dbReference type="Pfam" id="PF05015">
    <property type="entry name" value="HigB-like_toxin"/>
    <property type="match status" value="1"/>
</dbReference>
<dbReference type="RefSeq" id="WP_039336247.1">
    <property type="nucleotide sequence ID" value="NZ_JTJJ01000119.1"/>
</dbReference>
<dbReference type="PANTHER" id="PTHR40266">
    <property type="entry name" value="TOXIN HIGB-1"/>
    <property type="match status" value="1"/>
</dbReference>
<name>A0A0B1QXT7_9GAMM</name>
<accession>A0A0B1QXT7</accession>
<proteinExistence type="predicted"/>
<dbReference type="Gene3D" id="3.30.2310.20">
    <property type="entry name" value="RelE-like"/>
    <property type="match status" value="1"/>
</dbReference>
<dbReference type="AlphaFoldDB" id="A0A0B1QXT7"/>
<reference evidence="1 2" key="1">
    <citation type="submission" date="2014-11" db="EMBL/GenBank/DDBJ databases">
        <title>Genome sequencing of Pantoea rodasii ND03.</title>
        <authorList>
            <person name="Muhamad Yunos N.Y."/>
            <person name="Chan K.-G."/>
        </authorList>
    </citation>
    <scope>NUCLEOTIDE SEQUENCE [LARGE SCALE GENOMIC DNA]</scope>
    <source>
        <strain evidence="1 2">ND03</strain>
    </source>
</reference>
<evidence type="ECO:0000313" key="1">
    <source>
        <dbReference type="EMBL" id="KHJ65603.1"/>
    </source>
</evidence>
<evidence type="ECO:0000313" key="2">
    <source>
        <dbReference type="Proteomes" id="UP000030853"/>
    </source>
</evidence>
<dbReference type="InterPro" id="IPR007711">
    <property type="entry name" value="HigB-1"/>
</dbReference>
<organism evidence="1 2">
    <name type="scientific">Pantoea rodasii</name>
    <dbReference type="NCBI Taxonomy" id="1076549"/>
    <lineage>
        <taxon>Bacteria</taxon>
        <taxon>Pseudomonadati</taxon>
        <taxon>Pseudomonadota</taxon>
        <taxon>Gammaproteobacteria</taxon>
        <taxon>Enterobacterales</taxon>
        <taxon>Erwiniaceae</taxon>
        <taxon>Pantoea</taxon>
    </lineage>
</organism>
<dbReference type="EMBL" id="JTJJ01000119">
    <property type="protein sequence ID" value="KHJ65603.1"/>
    <property type="molecule type" value="Genomic_DNA"/>
</dbReference>
<sequence length="92" mass="10922">MIKTWIHKGLEEFYTTGSTRKISAAHEKRLRTRLRVIDLAEKIEDMNLSGYRLHPLKGERPGNWSITVTGNWRITFEFKDGHAYILNYEDYH</sequence>
<dbReference type="SUPFAM" id="SSF143011">
    <property type="entry name" value="RelE-like"/>
    <property type="match status" value="1"/>
</dbReference>
<dbReference type="PANTHER" id="PTHR40266:SF2">
    <property type="entry name" value="TOXIN HIGB-1"/>
    <property type="match status" value="1"/>
</dbReference>
<protein>
    <submittedName>
        <fullName evidence="1">Killer protein</fullName>
    </submittedName>
</protein>
<dbReference type="InterPro" id="IPR035093">
    <property type="entry name" value="RelE/ParE_toxin_dom_sf"/>
</dbReference>